<dbReference type="Pfam" id="PF04137">
    <property type="entry name" value="ERO1"/>
    <property type="match status" value="1"/>
</dbReference>
<evidence type="ECO:0000256" key="5">
    <source>
        <dbReference type="ARBA" id="ARBA00022448"/>
    </source>
</evidence>
<dbReference type="Pfam" id="PF00481">
    <property type="entry name" value="PP2C"/>
    <property type="match status" value="1"/>
</dbReference>
<dbReference type="Proteomes" id="UP000663823">
    <property type="component" value="Unassembled WGS sequence"/>
</dbReference>
<keyword evidence="12" id="KW-0472">Membrane</keyword>
<evidence type="ECO:0000256" key="6">
    <source>
        <dbReference type="ARBA" id="ARBA00022630"/>
    </source>
</evidence>
<evidence type="ECO:0000313" key="18">
    <source>
        <dbReference type="EMBL" id="CAF3645585.1"/>
    </source>
</evidence>
<comment type="similarity">
    <text evidence="3">Belongs to the EROs family.</text>
</comment>
<dbReference type="Proteomes" id="UP000663874">
    <property type="component" value="Unassembled WGS sequence"/>
</dbReference>
<dbReference type="PANTHER" id="PTHR12613:SF0">
    <property type="entry name" value="ERO1-LIKE PROTEIN"/>
    <property type="match status" value="1"/>
</dbReference>
<dbReference type="SUPFAM" id="SSF81606">
    <property type="entry name" value="PP2C-like"/>
    <property type="match status" value="1"/>
</dbReference>
<evidence type="ECO:0000256" key="10">
    <source>
        <dbReference type="ARBA" id="ARBA00022982"/>
    </source>
</evidence>
<dbReference type="InterPro" id="IPR001932">
    <property type="entry name" value="PPM-type_phosphatase-like_dom"/>
</dbReference>
<name>A0A818R1S3_9BILA</name>
<keyword evidence="8" id="KW-0256">Endoplasmic reticulum</keyword>
<comment type="caution">
    <text evidence="18">The sequence shown here is derived from an EMBL/GenBank/DDBJ whole genome shotgun (WGS) entry which is preliminary data.</text>
</comment>
<evidence type="ECO:0000256" key="2">
    <source>
        <dbReference type="ARBA" id="ARBA00004367"/>
    </source>
</evidence>
<dbReference type="PANTHER" id="PTHR12613">
    <property type="entry name" value="ERO1-RELATED"/>
    <property type="match status" value="1"/>
</dbReference>
<proteinExistence type="inferred from homology"/>
<keyword evidence="13" id="KW-1015">Disulfide bond</keyword>
<evidence type="ECO:0000256" key="12">
    <source>
        <dbReference type="ARBA" id="ARBA00023136"/>
    </source>
</evidence>
<dbReference type="GO" id="GO:0034975">
    <property type="term" value="P:protein folding in endoplasmic reticulum"/>
    <property type="evidence" value="ECO:0007669"/>
    <property type="project" value="InterPro"/>
</dbReference>
<evidence type="ECO:0000256" key="11">
    <source>
        <dbReference type="ARBA" id="ARBA00023002"/>
    </source>
</evidence>
<sequence length="921" mass="106201">MVDDCNCYISDLNQLNNQRLYPLLRQIVQKNYFRFFPVNLKKPCQFWPSDGQCLLRTCAIKSCPIEKLPETLRESFNSNKANRLINTKHNENNNEIQCSTSDTNSTLGLIDKNLSEEHKQTIENWMKFDDVQSENFCDVDDETSIDFEYLDLLANVERYTGYSGSSTQRIWSAIYNENCFFLPDSKLYYDLRQKRLNANKMCLEGRTFYRLISGLHSSISIHLCADYFFPILGGGGGYSGIDGRWAPNFDEFKRRFDPETTGGEGPIWLKNLYFIYLIELRAIYKARDYLQSQTYFTGNQTDDLHTKQLITDYLLKELEPFSNHFNESDLFKNGNEQLKIGFKEHFHNISRIMDCVGCDKCKLWGKLQIQALGTALKILFAENPIQLQRSELVSLINGFTQLSTNIFLMAVDVFDLVMFYLRSNMNNQHDLYVYFQMATSVSPASSPSSTPTNSSNLSSFIPCPHTFVATRVKQNHTYDGTFSDTHQRPIVPRVCRLRTNNNTMAIYALVDPMDTNMIASDVCVNMLVEQLSQISFEDESYKKKISDSMQQIFYETENRLLQMTFDHAEEKATLTPTIDATAEKCLPSLDEAQSGAFLFAATVTQSNVYVAYVGTIRAFLITNNNGELRISNNRPQYYHNGSLHTIDNEDESLRLRNLNVNLTQVRNEGLDNNHSKFTRCIGKLSEKLLSSAASANDVNEARCNALVCEPRLEKFRISPQDYALVMMTDKLYEMYLKTGISEEEIPTDFIALLYESIKTVNPAQRILTTIEERLQKMNDCINEDIALQDMGLLIHFFHQPKNINQNPQLSIKPNTIRRIVDGEVTVDEVKNFIIKHNEIQQKREKNRNASRTTGHKRENQTHSSTIEPFVRFDVYERLLNDNEELRQADKFITDLLYTQSTSAMDEKLTEFLKEHPTLKCD</sequence>
<dbReference type="EMBL" id="CAJOAX010002341">
    <property type="protein sequence ID" value="CAF3789158.1"/>
    <property type="molecule type" value="Genomic_DNA"/>
</dbReference>
<keyword evidence="7" id="KW-0732">Signal</keyword>
<dbReference type="GO" id="GO:0016972">
    <property type="term" value="F:thiol oxidase activity"/>
    <property type="evidence" value="ECO:0007669"/>
    <property type="project" value="InterPro"/>
</dbReference>
<dbReference type="SUPFAM" id="SSF110019">
    <property type="entry name" value="ERO1-like"/>
    <property type="match status" value="1"/>
</dbReference>
<evidence type="ECO:0000256" key="1">
    <source>
        <dbReference type="ARBA" id="ARBA00001974"/>
    </source>
</evidence>
<gene>
    <name evidence="18" type="ORF">FNK824_LOCUS5693</name>
    <name evidence="19" type="ORF">OTI717_LOCUS17613</name>
</gene>
<feature type="domain" description="PPM-type phosphatase" evidence="17">
    <location>
        <begin position="569"/>
        <end position="735"/>
    </location>
</feature>
<keyword evidence="15" id="KW-0676">Redox-active center</keyword>
<dbReference type="AlphaFoldDB" id="A0A818R1S3"/>
<dbReference type="InterPro" id="IPR007266">
    <property type="entry name" value="Ero1"/>
</dbReference>
<evidence type="ECO:0000256" key="3">
    <source>
        <dbReference type="ARBA" id="ARBA00008277"/>
    </source>
</evidence>
<evidence type="ECO:0000256" key="9">
    <source>
        <dbReference type="ARBA" id="ARBA00022827"/>
    </source>
</evidence>
<comment type="subcellular location">
    <subcellularLocation>
        <location evidence="2">Endoplasmic reticulum membrane</location>
        <topology evidence="2">Peripheral membrane protein</topology>
        <orientation evidence="2">Lumenal side</orientation>
    </subcellularLocation>
</comment>
<dbReference type="GO" id="GO:0005789">
    <property type="term" value="C:endoplasmic reticulum membrane"/>
    <property type="evidence" value="ECO:0007669"/>
    <property type="project" value="UniProtKB-SubCell"/>
</dbReference>
<dbReference type="GO" id="GO:0071949">
    <property type="term" value="F:FAD binding"/>
    <property type="evidence" value="ECO:0007669"/>
    <property type="project" value="InterPro"/>
</dbReference>
<dbReference type="GO" id="GO:0015035">
    <property type="term" value="F:protein-disulfide reductase activity"/>
    <property type="evidence" value="ECO:0007669"/>
    <property type="project" value="InterPro"/>
</dbReference>
<evidence type="ECO:0000259" key="17">
    <source>
        <dbReference type="Pfam" id="PF00481"/>
    </source>
</evidence>
<keyword evidence="14" id="KW-0325">Glycoprotein</keyword>
<evidence type="ECO:0000256" key="8">
    <source>
        <dbReference type="ARBA" id="ARBA00022824"/>
    </source>
</evidence>
<dbReference type="Gene3D" id="3.60.40.10">
    <property type="entry name" value="PPM-type phosphatase domain"/>
    <property type="match status" value="1"/>
</dbReference>
<comment type="cofactor">
    <cofactor evidence="1">
        <name>FAD</name>
        <dbReference type="ChEBI" id="CHEBI:57692"/>
    </cofactor>
</comment>
<evidence type="ECO:0000256" key="16">
    <source>
        <dbReference type="SAM" id="MobiDB-lite"/>
    </source>
</evidence>
<evidence type="ECO:0000256" key="7">
    <source>
        <dbReference type="ARBA" id="ARBA00022729"/>
    </source>
</evidence>
<dbReference type="InterPro" id="IPR036457">
    <property type="entry name" value="PPM-type-like_dom_sf"/>
</dbReference>
<feature type="region of interest" description="Disordered" evidence="16">
    <location>
        <begin position="840"/>
        <end position="863"/>
    </location>
</feature>
<evidence type="ECO:0000313" key="20">
    <source>
        <dbReference type="Proteomes" id="UP000663874"/>
    </source>
</evidence>
<evidence type="ECO:0000256" key="13">
    <source>
        <dbReference type="ARBA" id="ARBA00023157"/>
    </source>
</evidence>
<keyword evidence="10" id="KW-0249">Electron transport</keyword>
<organism evidence="18 20">
    <name type="scientific">Rotaria sordida</name>
    <dbReference type="NCBI Taxonomy" id="392033"/>
    <lineage>
        <taxon>Eukaryota</taxon>
        <taxon>Metazoa</taxon>
        <taxon>Spiralia</taxon>
        <taxon>Gnathifera</taxon>
        <taxon>Rotifera</taxon>
        <taxon>Eurotatoria</taxon>
        <taxon>Bdelloidea</taxon>
        <taxon>Philodinida</taxon>
        <taxon>Philodinidae</taxon>
        <taxon>Rotaria</taxon>
    </lineage>
</organism>
<dbReference type="EMBL" id="CAJOBE010000465">
    <property type="protein sequence ID" value="CAF3645585.1"/>
    <property type="molecule type" value="Genomic_DNA"/>
</dbReference>
<keyword evidence="9" id="KW-0274">FAD</keyword>
<keyword evidence="11" id="KW-0560">Oxidoreductase</keyword>
<keyword evidence="5" id="KW-0813">Transport</keyword>
<comment type="subunit">
    <text evidence="4">May function both as a monomer and a homodimer.</text>
</comment>
<evidence type="ECO:0000256" key="14">
    <source>
        <dbReference type="ARBA" id="ARBA00023180"/>
    </source>
</evidence>
<evidence type="ECO:0000256" key="4">
    <source>
        <dbReference type="ARBA" id="ARBA00011802"/>
    </source>
</evidence>
<evidence type="ECO:0000256" key="15">
    <source>
        <dbReference type="ARBA" id="ARBA00023284"/>
    </source>
</evidence>
<dbReference type="InterPro" id="IPR037192">
    <property type="entry name" value="ERO1-like_sf"/>
</dbReference>
<accession>A0A818R1S3</accession>
<protein>
    <recommendedName>
        <fullName evidence="17">PPM-type phosphatase domain-containing protein</fullName>
    </recommendedName>
</protein>
<keyword evidence="6" id="KW-0285">Flavoprotein</keyword>
<reference evidence="18" key="1">
    <citation type="submission" date="2021-02" db="EMBL/GenBank/DDBJ databases">
        <authorList>
            <person name="Nowell W R."/>
        </authorList>
    </citation>
    <scope>NUCLEOTIDE SEQUENCE</scope>
</reference>
<evidence type="ECO:0000313" key="19">
    <source>
        <dbReference type="EMBL" id="CAF3789158.1"/>
    </source>
</evidence>